<dbReference type="EMBL" id="CADEPI010000005">
    <property type="protein sequence ID" value="CAB3361089.1"/>
    <property type="molecule type" value="Genomic_DNA"/>
</dbReference>
<dbReference type="Proteomes" id="UP000494165">
    <property type="component" value="Unassembled WGS sequence"/>
</dbReference>
<dbReference type="InterPro" id="IPR013087">
    <property type="entry name" value="Znf_C2H2_type"/>
</dbReference>
<dbReference type="AlphaFoldDB" id="A0A8S1BVE6"/>
<feature type="compositionally biased region" description="Basic and acidic residues" evidence="1">
    <location>
        <begin position="198"/>
        <end position="211"/>
    </location>
</feature>
<evidence type="ECO:0000256" key="1">
    <source>
        <dbReference type="SAM" id="MobiDB-lite"/>
    </source>
</evidence>
<evidence type="ECO:0000313" key="4">
    <source>
        <dbReference type="Proteomes" id="UP000494165"/>
    </source>
</evidence>
<evidence type="ECO:0000313" key="3">
    <source>
        <dbReference type="EMBL" id="CAB3361089.1"/>
    </source>
</evidence>
<evidence type="ECO:0000259" key="2">
    <source>
        <dbReference type="PROSITE" id="PS00028"/>
    </source>
</evidence>
<feature type="domain" description="C2H2-type" evidence="2">
    <location>
        <begin position="322"/>
        <end position="343"/>
    </location>
</feature>
<proteinExistence type="predicted"/>
<keyword evidence="4" id="KW-1185">Reference proteome</keyword>
<protein>
    <recommendedName>
        <fullName evidence="2">C2H2-type domain-containing protein</fullName>
    </recommendedName>
</protein>
<comment type="caution">
    <text evidence="3">The sequence shown here is derived from an EMBL/GenBank/DDBJ whole genome shotgun (WGS) entry which is preliminary data.</text>
</comment>
<accession>A0A8S1BVE6</accession>
<reference evidence="3 4" key="1">
    <citation type="submission" date="2020-04" db="EMBL/GenBank/DDBJ databases">
        <authorList>
            <person name="Alioto T."/>
            <person name="Alioto T."/>
            <person name="Gomez Garrido J."/>
        </authorList>
    </citation>
    <scope>NUCLEOTIDE SEQUENCE [LARGE SCALE GENOMIC DNA]</scope>
</reference>
<feature type="region of interest" description="Disordered" evidence="1">
    <location>
        <begin position="197"/>
        <end position="223"/>
    </location>
</feature>
<name>A0A8S1BVE6_9INSE</name>
<gene>
    <name evidence="3" type="ORF">CLODIP_2_CD11368</name>
</gene>
<sequence>MTNRLKIVEFQIDQMAFSGSSGHDDDSHHSWYPHPQSFSGLPDRLLGPQRALLPPPTGMFGSPAYPGHNESAKSRKWEMTLKSPSKKKIYNTDPYRRANQAAEDGGLPDQLLGPQRALLPPPTGMFGSPAYPGHNESAKSRKGEMTLKSPSKKKIYNTDPYRRANQAAEDGGLPDQLLGPQRALLPPSTGMFVPSAYPEHKGSAKSRKGEMTLKSPSKKKIHNTDPYYRRAPAVEIKMYQPSKVEMNFESSCMQDPHGMIKHKVAKQKSTDTKLKISAPPALAQMALPTPALKCHRCNCIISGPTASQDLDKHLKDCGTIKCVLCGNKYKTIKTLQNHQAKAHADPFMNFKR</sequence>
<organism evidence="3 4">
    <name type="scientific">Cloeon dipterum</name>
    <dbReference type="NCBI Taxonomy" id="197152"/>
    <lineage>
        <taxon>Eukaryota</taxon>
        <taxon>Metazoa</taxon>
        <taxon>Ecdysozoa</taxon>
        <taxon>Arthropoda</taxon>
        <taxon>Hexapoda</taxon>
        <taxon>Insecta</taxon>
        <taxon>Pterygota</taxon>
        <taxon>Palaeoptera</taxon>
        <taxon>Ephemeroptera</taxon>
        <taxon>Pisciforma</taxon>
        <taxon>Baetidae</taxon>
        <taxon>Cloeon</taxon>
    </lineage>
</organism>
<dbReference type="PROSITE" id="PS00028">
    <property type="entry name" value="ZINC_FINGER_C2H2_1"/>
    <property type="match status" value="1"/>
</dbReference>